<evidence type="ECO:0000256" key="4">
    <source>
        <dbReference type="ARBA" id="ARBA00023004"/>
    </source>
</evidence>
<reference evidence="8 9" key="1">
    <citation type="submission" date="2011-09" db="EMBL/GenBank/DDBJ databases">
        <title>The draft genome of Treponema saccharophilum DSM 2985.</title>
        <authorList>
            <consortium name="US DOE Joint Genome Institute (JGI-PGF)"/>
            <person name="Lucas S."/>
            <person name="Copeland A."/>
            <person name="Lapidus A."/>
            <person name="Glavina del Rio T."/>
            <person name="Dalin E."/>
            <person name="Tice H."/>
            <person name="Bruce D."/>
            <person name="Goodwin L."/>
            <person name="Pitluck S."/>
            <person name="Peters L."/>
            <person name="Kyrpides N."/>
            <person name="Mavromatis K."/>
            <person name="Ivanova N."/>
            <person name="Markowitz V."/>
            <person name="Cheng J.-F."/>
            <person name="Hugenholtz P."/>
            <person name="Woyke T."/>
            <person name="Wu D."/>
            <person name="Gronow S."/>
            <person name="Wellnitz S."/>
            <person name="Brambilla E."/>
            <person name="Klenk H.-P."/>
            <person name="Eisen J.A."/>
        </authorList>
    </citation>
    <scope>NUCLEOTIDE SEQUENCE [LARGE SCALE GENOMIC DNA]</scope>
    <source>
        <strain evidence="8 9">DSM 2985</strain>
    </source>
</reference>
<dbReference type="PROSITE" id="PS51918">
    <property type="entry name" value="RADICAL_SAM"/>
    <property type="match status" value="1"/>
</dbReference>
<keyword evidence="4" id="KW-0408">Iron</keyword>
<dbReference type="STRING" id="907348.TresaDRAFT_2397"/>
<proteinExistence type="predicted"/>
<dbReference type="AlphaFoldDB" id="H7EIU1"/>
<dbReference type="InterPro" id="IPR034466">
    <property type="entry name" value="Methyltransferase_Class_B"/>
</dbReference>
<dbReference type="SUPFAM" id="SSF102114">
    <property type="entry name" value="Radical SAM enzymes"/>
    <property type="match status" value="1"/>
</dbReference>
<dbReference type="InterPro" id="IPR058240">
    <property type="entry name" value="rSAM_sf"/>
</dbReference>
<evidence type="ECO:0000313" key="9">
    <source>
        <dbReference type="Proteomes" id="UP000003571"/>
    </source>
</evidence>
<gene>
    <name evidence="8" type="ORF">TresaDRAFT_2397</name>
</gene>
<dbReference type="GO" id="GO:0046872">
    <property type="term" value="F:metal ion binding"/>
    <property type="evidence" value="ECO:0007669"/>
    <property type="project" value="UniProtKB-KW"/>
</dbReference>
<dbReference type="PROSITE" id="PS51257">
    <property type="entry name" value="PROKAR_LIPOPROTEIN"/>
    <property type="match status" value="1"/>
</dbReference>
<dbReference type="PANTHER" id="PTHR43409">
    <property type="entry name" value="ANAEROBIC MAGNESIUM-PROTOPORPHYRIN IX MONOMETHYL ESTER CYCLASE-RELATED"/>
    <property type="match status" value="1"/>
</dbReference>
<dbReference type="OrthoDB" id="9801424at2"/>
<dbReference type="PANTHER" id="PTHR43409:SF16">
    <property type="entry name" value="SLR0320 PROTEIN"/>
    <property type="match status" value="1"/>
</dbReference>
<evidence type="ECO:0000256" key="1">
    <source>
        <dbReference type="ARBA" id="ARBA00001966"/>
    </source>
</evidence>
<dbReference type="eggNOG" id="COG1032">
    <property type="taxonomic scope" value="Bacteria"/>
</dbReference>
<dbReference type="SFLD" id="SFLDG01123">
    <property type="entry name" value="methyltransferase_(Class_B)"/>
    <property type="match status" value="1"/>
</dbReference>
<dbReference type="EMBL" id="AGRW01000038">
    <property type="protein sequence ID" value="EIC02519.1"/>
    <property type="molecule type" value="Genomic_DNA"/>
</dbReference>
<dbReference type="InterPro" id="IPR007197">
    <property type="entry name" value="rSAM"/>
</dbReference>
<evidence type="ECO:0000256" key="3">
    <source>
        <dbReference type="ARBA" id="ARBA00022723"/>
    </source>
</evidence>
<dbReference type="Proteomes" id="UP000003571">
    <property type="component" value="Unassembled WGS sequence"/>
</dbReference>
<dbReference type="InterPro" id="IPR006638">
    <property type="entry name" value="Elp3/MiaA/NifB-like_rSAM"/>
</dbReference>
<dbReference type="GO" id="GO:0031419">
    <property type="term" value="F:cobalamin binding"/>
    <property type="evidence" value="ECO:0007669"/>
    <property type="project" value="InterPro"/>
</dbReference>
<dbReference type="PATRIC" id="fig|907348.3.peg.752"/>
<dbReference type="SFLD" id="SFLDS00029">
    <property type="entry name" value="Radical_SAM"/>
    <property type="match status" value="1"/>
</dbReference>
<name>H7EIU1_9SPIR</name>
<dbReference type="GO" id="GO:0051539">
    <property type="term" value="F:4 iron, 4 sulfur cluster binding"/>
    <property type="evidence" value="ECO:0007669"/>
    <property type="project" value="UniProtKB-KW"/>
</dbReference>
<keyword evidence="9" id="KW-1185">Reference proteome</keyword>
<dbReference type="Gene3D" id="3.40.50.280">
    <property type="entry name" value="Cobalamin-binding domain"/>
    <property type="match status" value="1"/>
</dbReference>
<keyword evidence="3" id="KW-0479">Metal-binding</keyword>
<dbReference type="InterPro" id="IPR023404">
    <property type="entry name" value="rSAM_horseshoe"/>
</dbReference>
<dbReference type="PROSITE" id="PS51332">
    <property type="entry name" value="B12_BINDING"/>
    <property type="match status" value="1"/>
</dbReference>
<evidence type="ECO:0000256" key="2">
    <source>
        <dbReference type="ARBA" id="ARBA00022691"/>
    </source>
</evidence>
<comment type="cofactor">
    <cofactor evidence="1">
        <name>[4Fe-4S] cluster</name>
        <dbReference type="ChEBI" id="CHEBI:49883"/>
    </cofactor>
</comment>
<dbReference type="SFLD" id="SFLDG01082">
    <property type="entry name" value="B12-binding_domain_containing"/>
    <property type="match status" value="1"/>
</dbReference>
<evidence type="ECO:0000259" key="6">
    <source>
        <dbReference type="PROSITE" id="PS51332"/>
    </source>
</evidence>
<dbReference type="GO" id="GO:0005829">
    <property type="term" value="C:cytosol"/>
    <property type="evidence" value="ECO:0007669"/>
    <property type="project" value="TreeGrafter"/>
</dbReference>
<sequence length="578" mass="63303">MNESKQEKKRIICTTVLVETSPQAMPLGAACIASALKAEPSLADFSVELIDFSREDGEFVSALDSGGEKGAAAMIAEKLAARAPSAVCFSVYVWNHSILDCVASELKRLVPSVFCIAGGPEVTASPRAFRSFDFTVAGPGEVAVPELCAALFSGASSVPLPCDVAIPGVLFRGGENPSSDAPVVRATPCRPEATPSPYLDGTLDPARYGGALWELARGCPFKCSYCYESKGEKKISYFPMERLEKEIELFARKKIAQVFVLDPTYNASKERALRMLRIIEKKAPGMFFYFEARAEFIDRELARAFARIPCCIQFGLQSANPAVLKNVHRTLDKKLFARNISFLNDEGVTFGFDLIYGLPGDTIGGFLNSIDFALSLYPNNLELFCLSVLPGTNLFDDAPGFGMEWDKNPPYHVTRTPTFSESDIAAASRISRATNIFYTQGRAVPWFNSVLRALREKPSAFLSAFADFLDARESGNGGDVQYSSEEIESMQKEFVLARLRSSRLERLCPVASDLISMHGALGRCTADGTESTFATNYHPDDVMSEYGTDLAFFAKNAGRQRCRVRVFSSQNGADWKTV</sequence>
<dbReference type="Pfam" id="PF04055">
    <property type="entry name" value="Radical_SAM"/>
    <property type="match status" value="1"/>
</dbReference>
<feature type="domain" description="Radical SAM core" evidence="7">
    <location>
        <begin position="205"/>
        <end position="425"/>
    </location>
</feature>
<organism evidence="8 9">
    <name type="scientific">Treponema saccharophilum DSM 2985</name>
    <dbReference type="NCBI Taxonomy" id="907348"/>
    <lineage>
        <taxon>Bacteria</taxon>
        <taxon>Pseudomonadati</taxon>
        <taxon>Spirochaetota</taxon>
        <taxon>Spirochaetia</taxon>
        <taxon>Spirochaetales</taxon>
        <taxon>Treponemataceae</taxon>
        <taxon>Treponema</taxon>
    </lineage>
</organism>
<evidence type="ECO:0000256" key="5">
    <source>
        <dbReference type="ARBA" id="ARBA00023014"/>
    </source>
</evidence>
<dbReference type="CDD" id="cd01335">
    <property type="entry name" value="Radical_SAM"/>
    <property type="match status" value="1"/>
</dbReference>
<dbReference type="GO" id="GO:0003824">
    <property type="term" value="F:catalytic activity"/>
    <property type="evidence" value="ECO:0007669"/>
    <property type="project" value="InterPro"/>
</dbReference>
<dbReference type="InterPro" id="IPR051198">
    <property type="entry name" value="BchE-like"/>
</dbReference>
<dbReference type="InterPro" id="IPR006158">
    <property type="entry name" value="Cobalamin-bd"/>
</dbReference>
<dbReference type="RefSeq" id="WP_002703012.1">
    <property type="nucleotide sequence ID" value="NZ_AGRW01000038.1"/>
</dbReference>
<dbReference type="SMART" id="SM00729">
    <property type="entry name" value="Elp3"/>
    <property type="match status" value="1"/>
</dbReference>
<keyword evidence="2" id="KW-0949">S-adenosyl-L-methionine</keyword>
<dbReference type="Gene3D" id="3.80.30.20">
    <property type="entry name" value="tm_1862 like domain"/>
    <property type="match status" value="1"/>
</dbReference>
<keyword evidence="5" id="KW-0411">Iron-sulfur</keyword>
<evidence type="ECO:0000259" key="7">
    <source>
        <dbReference type="PROSITE" id="PS51918"/>
    </source>
</evidence>
<evidence type="ECO:0000313" key="8">
    <source>
        <dbReference type="EMBL" id="EIC02519.1"/>
    </source>
</evidence>
<accession>H7EIU1</accession>
<protein>
    <submittedName>
        <fullName evidence="8">Radical SAM domain protein</fullName>
    </submittedName>
</protein>
<feature type="domain" description="B12-binding" evidence="6">
    <location>
        <begin position="8"/>
        <end position="158"/>
    </location>
</feature>
<comment type="caution">
    <text evidence="8">The sequence shown here is derived from an EMBL/GenBank/DDBJ whole genome shotgun (WGS) entry which is preliminary data.</text>
</comment>
<dbReference type="Pfam" id="PF02310">
    <property type="entry name" value="B12-binding"/>
    <property type="match status" value="1"/>
</dbReference>